<dbReference type="AlphaFoldDB" id="A0A0E9U6Z2"/>
<reference evidence="1" key="2">
    <citation type="journal article" date="2015" name="Fish Shellfish Immunol.">
        <title>Early steps in the European eel (Anguilla anguilla)-Vibrio vulnificus interaction in the gills: Role of the RtxA13 toxin.</title>
        <authorList>
            <person name="Callol A."/>
            <person name="Pajuelo D."/>
            <person name="Ebbesson L."/>
            <person name="Teles M."/>
            <person name="MacKenzie S."/>
            <person name="Amaro C."/>
        </authorList>
    </citation>
    <scope>NUCLEOTIDE SEQUENCE</scope>
</reference>
<accession>A0A0E9U6Z2</accession>
<organism evidence="1">
    <name type="scientific">Anguilla anguilla</name>
    <name type="common">European freshwater eel</name>
    <name type="synonym">Muraena anguilla</name>
    <dbReference type="NCBI Taxonomy" id="7936"/>
    <lineage>
        <taxon>Eukaryota</taxon>
        <taxon>Metazoa</taxon>
        <taxon>Chordata</taxon>
        <taxon>Craniata</taxon>
        <taxon>Vertebrata</taxon>
        <taxon>Euteleostomi</taxon>
        <taxon>Actinopterygii</taxon>
        <taxon>Neopterygii</taxon>
        <taxon>Teleostei</taxon>
        <taxon>Anguilliformes</taxon>
        <taxon>Anguillidae</taxon>
        <taxon>Anguilla</taxon>
    </lineage>
</organism>
<dbReference type="EMBL" id="GBXM01046966">
    <property type="protein sequence ID" value="JAH61611.1"/>
    <property type="molecule type" value="Transcribed_RNA"/>
</dbReference>
<evidence type="ECO:0000313" key="1">
    <source>
        <dbReference type="EMBL" id="JAH61611.1"/>
    </source>
</evidence>
<protein>
    <submittedName>
        <fullName evidence="1">Uncharacterized protein</fullName>
    </submittedName>
</protein>
<name>A0A0E9U6Z2_ANGAN</name>
<proteinExistence type="predicted"/>
<sequence length="44" mass="4887">MNIPPLLIEPVPHILKLHLLNAISVVQKQPGSHSLLNTVNVRQN</sequence>
<reference evidence="1" key="1">
    <citation type="submission" date="2014-11" db="EMBL/GenBank/DDBJ databases">
        <authorList>
            <person name="Amaro Gonzalez C."/>
        </authorList>
    </citation>
    <scope>NUCLEOTIDE SEQUENCE</scope>
</reference>